<evidence type="ECO:0000313" key="1">
    <source>
        <dbReference type="EMBL" id="MDR7090397.1"/>
    </source>
</evidence>
<dbReference type="InterPro" id="IPR033856">
    <property type="entry name" value="Trp_halogen"/>
</dbReference>
<dbReference type="RefSeq" id="WP_310072686.1">
    <property type="nucleotide sequence ID" value="NZ_JAVDVX010000004.1"/>
</dbReference>
<dbReference type="PIRSF" id="PIRSF011396">
    <property type="entry name" value="Trp_halogenase"/>
    <property type="match status" value="1"/>
</dbReference>
<gene>
    <name evidence="1" type="ORF">J2X05_002421</name>
</gene>
<comment type="caution">
    <text evidence="1">The sequence shown here is derived from an EMBL/GenBank/DDBJ whole genome shotgun (WGS) entry which is preliminary data.</text>
</comment>
<dbReference type="Proteomes" id="UP001253595">
    <property type="component" value="Unassembled WGS sequence"/>
</dbReference>
<dbReference type="EC" id="1.14.19.9" evidence="1"/>
<dbReference type="PANTHER" id="PTHR43747:SF4">
    <property type="entry name" value="FLAVIN-DEPENDENT TRYPTOPHAN HALOGENASE"/>
    <property type="match status" value="1"/>
</dbReference>
<dbReference type="EMBL" id="JAVDVX010000004">
    <property type="protein sequence ID" value="MDR7090397.1"/>
    <property type="molecule type" value="Genomic_DNA"/>
</dbReference>
<keyword evidence="1" id="KW-0560">Oxidoreductase</keyword>
<dbReference type="InterPro" id="IPR050816">
    <property type="entry name" value="Flavin-dep_Halogenase_NPB"/>
</dbReference>
<dbReference type="InterPro" id="IPR036188">
    <property type="entry name" value="FAD/NAD-bd_sf"/>
</dbReference>
<proteinExistence type="predicted"/>
<protein>
    <submittedName>
        <fullName evidence="1">Tryptophan halogenase</fullName>
        <ecNumber evidence="1">1.14.19.9</ecNumber>
    </submittedName>
</protein>
<dbReference type="GO" id="GO:0016491">
    <property type="term" value="F:oxidoreductase activity"/>
    <property type="evidence" value="ECO:0007669"/>
    <property type="project" value="UniProtKB-KW"/>
</dbReference>
<accession>A0ABU1UZ59</accession>
<dbReference type="SUPFAM" id="SSF51905">
    <property type="entry name" value="FAD/NAD(P)-binding domain"/>
    <property type="match status" value="1"/>
</dbReference>
<reference evidence="1 2" key="1">
    <citation type="submission" date="2023-07" db="EMBL/GenBank/DDBJ databases">
        <title>Sorghum-associated microbial communities from plants grown in Nebraska, USA.</title>
        <authorList>
            <person name="Schachtman D."/>
        </authorList>
    </citation>
    <scope>NUCLEOTIDE SEQUENCE [LARGE SCALE GENOMIC DNA]</scope>
    <source>
        <strain evidence="1 2">BE190</strain>
    </source>
</reference>
<dbReference type="Gene3D" id="3.50.50.60">
    <property type="entry name" value="FAD/NAD(P)-binding domain"/>
    <property type="match status" value="1"/>
</dbReference>
<evidence type="ECO:0000313" key="2">
    <source>
        <dbReference type="Proteomes" id="UP001253595"/>
    </source>
</evidence>
<sequence>MFNELKKIIILGGGTAGWMTAAACAKFLPENYQVVLVESEQIGTVGVGEATIPHIRYFNNMLGIEERAFLSAVKATYKLGIQFIDWGSLGAAYIHPFGSHGYPVGSIDFHHYWLSAMASGVAPAFDQFSLAVVMAEKKRFAFPETNAINGKNAFSYAYHIDAGRYAKFLRKYAEERNVVRIEGRLSHVMTDATSGAISSLQMDSGATVEGDFFIDCSGFRAILLAEKLSVPFDDWSNWLLCDRAVAVPCERVEPPKPYTVAHAKPWGWRWRIPLQHRTGNGMVYSSSAITDEDALQNLLTNLDGYPLADPNFLKFTAGRRKKNWEKNCIAIGLSSGFLEPLESTSIYLIQQGILKFLEYFPGTGDLSTLRDAYNKEMETEYVRIRDFLILHYKITKRNDSEFWRYCQNMALPESLERSIELFRATGHVERYQNGLFMSPSWLAVYLGQGVGKVNFDTRVLNYPDAFVLGEMQKMREKLELQVQAMPMTNDVLEAELSATGINQQPVAASLYGVV</sequence>
<dbReference type="InterPro" id="IPR006905">
    <property type="entry name" value="Flavin_halogenase"/>
</dbReference>
<dbReference type="Pfam" id="PF04820">
    <property type="entry name" value="Trp_halogenase"/>
    <property type="match status" value="1"/>
</dbReference>
<dbReference type="PROSITE" id="PS51257">
    <property type="entry name" value="PROKAR_LIPOPROTEIN"/>
    <property type="match status" value="1"/>
</dbReference>
<keyword evidence="2" id="KW-1185">Reference proteome</keyword>
<name>A0ABU1UZ59_9GAMM</name>
<organism evidence="1 2">
    <name type="scientific">Cellvibrio fibrivorans</name>
    <dbReference type="NCBI Taxonomy" id="126350"/>
    <lineage>
        <taxon>Bacteria</taxon>
        <taxon>Pseudomonadati</taxon>
        <taxon>Pseudomonadota</taxon>
        <taxon>Gammaproteobacteria</taxon>
        <taxon>Cellvibrionales</taxon>
        <taxon>Cellvibrionaceae</taxon>
        <taxon>Cellvibrio</taxon>
    </lineage>
</organism>
<dbReference type="PANTHER" id="PTHR43747">
    <property type="entry name" value="FAD-BINDING PROTEIN"/>
    <property type="match status" value="1"/>
</dbReference>